<dbReference type="GO" id="GO:0016614">
    <property type="term" value="F:oxidoreductase activity, acting on CH-OH group of donors"/>
    <property type="evidence" value="ECO:0007669"/>
    <property type="project" value="InterPro"/>
</dbReference>
<evidence type="ECO:0000313" key="9">
    <source>
        <dbReference type="EMBL" id="RXJ71603.1"/>
    </source>
</evidence>
<dbReference type="NCBIfam" id="NF002550">
    <property type="entry name" value="PRK02106.1"/>
    <property type="match status" value="1"/>
</dbReference>
<evidence type="ECO:0000259" key="7">
    <source>
        <dbReference type="PROSITE" id="PS00623"/>
    </source>
</evidence>
<organism evidence="9 10">
    <name type="scientific">Veronia nyctiphanis</name>
    <dbReference type="NCBI Taxonomy" id="1278244"/>
    <lineage>
        <taxon>Bacteria</taxon>
        <taxon>Pseudomonadati</taxon>
        <taxon>Pseudomonadota</taxon>
        <taxon>Gammaproteobacteria</taxon>
        <taxon>Vibrionales</taxon>
        <taxon>Vibrionaceae</taxon>
        <taxon>Veronia</taxon>
    </lineage>
</organism>
<dbReference type="PROSITE" id="PS00624">
    <property type="entry name" value="GMC_OXRED_2"/>
    <property type="match status" value="1"/>
</dbReference>
<evidence type="ECO:0000256" key="1">
    <source>
        <dbReference type="ARBA" id="ARBA00001974"/>
    </source>
</evidence>
<evidence type="ECO:0000256" key="3">
    <source>
        <dbReference type="ARBA" id="ARBA00022630"/>
    </source>
</evidence>
<dbReference type="Pfam" id="PF05199">
    <property type="entry name" value="GMC_oxred_C"/>
    <property type="match status" value="1"/>
</dbReference>
<dbReference type="SUPFAM" id="SSF54373">
    <property type="entry name" value="FAD-linked reductases, C-terminal domain"/>
    <property type="match status" value="1"/>
</dbReference>
<dbReference type="Gene3D" id="3.30.560.10">
    <property type="entry name" value="Glucose Oxidase, domain 3"/>
    <property type="match status" value="1"/>
</dbReference>
<comment type="caution">
    <text evidence="9">The sequence shown here is derived from an EMBL/GenBank/DDBJ whole genome shotgun (WGS) entry which is preliminary data.</text>
</comment>
<keyword evidence="4 5" id="KW-0274">FAD</keyword>
<dbReference type="PANTHER" id="PTHR11552">
    <property type="entry name" value="GLUCOSE-METHANOL-CHOLINE GMC OXIDOREDUCTASE"/>
    <property type="match status" value="1"/>
</dbReference>
<keyword evidence="10" id="KW-1185">Reference proteome</keyword>
<dbReference type="PIRSF" id="PIRSF000137">
    <property type="entry name" value="Alcohol_oxidase"/>
    <property type="match status" value="1"/>
</dbReference>
<dbReference type="PROSITE" id="PS00623">
    <property type="entry name" value="GMC_OXRED_1"/>
    <property type="match status" value="1"/>
</dbReference>
<proteinExistence type="inferred from homology"/>
<protein>
    <submittedName>
        <fullName evidence="9">Choline dehydrogenase</fullName>
    </submittedName>
</protein>
<dbReference type="InterPro" id="IPR036188">
    <property type="entry name" value="FAD/NAD-bd_sf"/>
</dbReference>
<evidence type="ECO:0000256" key="6">
    <source>
        <dbReference type="RuleBase" id="RU003968"/>
    </source>
</evidence>
<comment type="cofactor">
    <cofactor evidence="1 5">
        <name>FAD</name>
        <dbReference type="ChEBI" id="CHEBI:57692"/>
    </cofactor>
</comment>
<evidence type="ECO:0000259" key="8">
    <source>
        <dbReference type="PROSITE" id="PS00624"/>
    </source>
</evidence>
<dbReference type="OrthoDB" id="9785276at2"/>
<evidence type="ECO:0000256" key="5">
    <source>
        <dbReference type="PIRSR" id="PIRSR000137-2"/>
    </source>
</evidence>
<gene>
    <name evidence="9" type="ORF">CS022_20600</name>
</gene>
<accession>A0A4Q0YMD8</accession>
<dbReference type="GO" id="GO:0050660">
    <property type="term" value="F:flavin adenine dinucleotide binding"/>
    <property type="evidence" value="ECO:0007669"/>
    <property type="project" value="InterPro"/>
</dbReference>
<dbReference type="Gene3D" id="3.50.50.60">
    <property type="entry name" value="FAD/NAD(P)-binding domain"/>
    <property type="match status" value="1"/>
</dbReference>
<dbReference type="Proteomes" id="UP000290287">
    <property type="component" value="Unassembled WGS sequence"/>
</dbReference>
<dbReference type="InterPro" id="IPR007867">
    <property type="entry name" value="GMC_OxRtase_C"/>
</dbReference>
<dbReference type="InterPro" id="IPR012132">
    <property type="entry name" value="GMC_OxRdtase"/>
</dbReference>
<reference evidence="9 10" key="1">
    <citation type="submission" date="2017-10" db="EMBL/GenBank/DDBJ databases">
        <title>Nyctiphanis sp. nov., isolated from the stomach of the euphausiid Nyctiphanes simplex (Hansen, 1911) in the Gulf of California.</title>
        <authorList>
            <person name="Gomez-Gil B."/>
            <person name="Aguilar-Mendez M."/>
            <person name="Lopez-Cortes A."/>
            <person name="Gomez-Gutierrez J."/>
            <person name="Roque A."/>
            <person name="Lang E."/>
            <person name="Gonzalez-Castillo A."/>
        </authorList>
    </citation>
    <scope>NUCLEOTIDE SEQUENCE [LARGE SCALE GENOMIC DNA]</scope>
    <source>
        <strain evidence="9 10">CAIM 600</strain>
    </source>
</reference>
<dbReference type="EMBL" id="PEIB01000035">
    <property type="protein sequence ID" value="RXJ71603.1"/>
    <property type="molecule type" value="Genomic_DNA"/>
</dbReference>
<dbReference type="InterPro" id="IPR000172">
    <property type="entry name" value="GMC_OxRdtase_N"/>
</dbReference>
<evidence type="ECO:0000256" key="4">
    <source>
        <dbReference type="ARBA" id="ARBA00022827"/>
    </source>
</evidence>
<dbReference type="RefSeq" id="WP_129123807.1">
    <property type="nucleotide sequence ID" value="NZ_PEIB01000035.1"/>
</dbReference>
<feature type="binding site" evidence="5">
    <location>
        <position position="87"/>
    </location>
    <ligand>
        <name>FAD</name>
        <dbReference type="ChEBI" id="CHEBI:57692"/>
    </ligand>
</feature>
<feature type="domain" description="Glucose-methanol-choline oxidoreductase N-terminal" evidence="7">
    <location>
        <begin position="85"/>
        <end position="108"/>
    </location>
</feature>
<comment type="similarity">
    <text evidence="2 6">Belongs to the GMC oxidoreductase family.</text>
</comment>
<feature type="domain" description="Glucose-methanol-choline oxidoreductase N-terminal" evidence="8">
    <location>
        <begin position="257"/>
        <end position="271"/>
    </location>
</feature>
<dbReference type="SUPFAM" id="SSF51905">
    <property type="entry name" value="FAD/NAD(P)-binding domain"/>
    <property type="match status" value="1"/>
</dbReference>
<evidence type="ECO:0000313" key="10">
    <source>
        <dbReference type="Proteomes" id="UP000290287"/>
    </source>
</evidence>
<dbReference type="AlphaFoldDB" id="A0A4Q0YMD8"/>
<evidence type="ECO:0000256" key="2">
    <source>
        <dbReference type="ARBA" id="ARBA00010790"/>
    </source>
</evidence>
<dbReference type="PANTHER" id="PTHR11552:SF147">
    <property type="entry name" value="CHOLINE DEHYDROGENASE, MITOCHONDRIAL"/>
    <property type="match status" value="1"/>
</dbReference>
<dbReference type="Pfam" id="PF00732">
    <property type="entry name" value="GMC_oxred_N"/>
    <property type="match status" value="1"/>
</dbReference>
<dbReference type="PROSITE" id="PS51257">
    <property type="entry name" value="PROKAR_LIPOPROTEIN"/>
    <property type="match status" value="1"/>
</dbReference>
<sequence length="551" mass="61145">MSFHAEKYDFIVVGAGSAGCVVASRLSENPFIKVLLIEAGSKDNNPWLHIPVGYFKTMHNPKTDWCFITEPDPGINNRQLQWPRGKVLGGSSALNGLLYIRGQREDYDRWSDLGNAGWSYDEVLPYFKKSEDQERGEDAYHGAGGPLKVSDLRLRRPIADMFIEAAKNSGIPYNNDCNGKDQEGVGFYQQTASNGLRCSTAKAFLKSAKSRTNLDIVTCSHATKVLIENQRAVGVEFEKNGERHRVFAEKEVILSCGAIGSPQILQLSGIGPKALLEKYDIPLVCDLPGVGENLQDHLQIRLVYKTSQRTLNDELNNIFKRMAVGLQYIFTQSGPLTLAASQVYVFTKSNEDEPRPDIQFHMQPLSADKPGDGVHPFSAFTSSVCQLRPYSRGRVRIVSSDPKVHPAIDSCYLSDQRDQQVAIDAIKVARRIANTSPLAEHIISEHVPGENYQTDEELLAAARKYSQTIYHPTSTCKMGKDATSVVDERLRVHGVKNLRIVDASIMPEITSGNTNAPTIMIGEKAVDMIIQDHFSPSAEDHAQKERTPQTQ</sequence>
<keyword evidence="3 6" id="KW-0285">Flavoprotein</keyword>
<name>A0A4Q0YMD8_9GAMM</name>